<evidence type="ECO:0000256" key="5">
    <source>
        <dbReference type="ARBA" id="ARBA00023163"/>
    </source>
</evidence>
<feature type="domain" description="HTH myb-type" evidence="9">
    <location>
        <begin position="15"/>
        <end position="70"/>
    </location>
</feature>
<dbReference type="EMBL" id="CAXHTB010000014">
    <property type="protein sequence ID" value="CAL0319712.1"/>
    <property type="molecule type" value="Genomic_DNA"/>
</dbReference>
<dbReference type="PROSITE" id="PS50090">
    <property type="entry name" value="MYB_LIKE"/>
    <property type="match status" value="2"/>
</dbReference>
<feature type="domain" description="Myb-like" evidence="8">
    <location>
        <begin position="67"/>
        <end position="117"/>
    </location>
</feature>
<evidence type="ECO:0000256" key="6">
    <source>
        <dbReference type="ARBA" id="ARBA00023242"/>
    </source>
</evidence>
<dbReference type="SMART" id="SM00717">
    <property type="entry name" value="SANT"/>
    <property type="match status" value="2"/>
</dbReference>
<keyword evidence="5" id="KW-0804">Transcription</keyword>
<keyword evidence="3" id="KW-0805">Transcription regulation</keyword>
<evidence type="ECO:0000256" key="1">
    <source>
        <dbReference type="ARBA" id="ARBA00004123"/>
    </source>
</evidence>
<keyword evidence="2" id="KW-0677">Repeat</keyword>
<dbReference type="CDD" id="cd00167">
    <property type="entry name" value="SANT"/>
    <property type="match status" value="2"/>
</dbReference>
<reference evidence="10 11" key="1">
    <citation type="submission" date="2024-03" db="EMBL/GenBank/DDBJ databases">
        <authorList>
            <person name="Martinez-Hernandez J."/>
        </authorList>
    </citation>
    <scope>NUCLEOTIDE SEQUENCE [LARGE SCALE GENOMIC DNA]</scope>
</reference>
<accession>A0AAV1XF04</accession>
<organism evidence="10 11">
    <name type="scientific">Lupinus luteus</name>
    <name type="common">European yellow lupine</name>
    <dbReference type="NCBI Taxonomy" id="3873"/>
    <lineage>
        <taxon>Eukaryota</taxon>
        <taxon>Viridiplantae</taxon>
        <taxon>Streptophyta</taxon>
        <taxon>Embryophyta</taxon>
        <taxon>Tracheophyta</taxon>
        <taxon>Spermatophyta</taxon>
        <taxon>Magnoliopsida</taxon>
        <taxon>eudicotyledons</taxon>
        <taxon>Gunneridae</taxon>
        <taxon>Pentapetalae</taxon>
        <taxon>rosids</taxon>
        <taxon>fabids</taxon>
        <taxon>Fabales</taxon>
        <taxon>Fabaceae</taxon>
        <taxon>Papilionoideae</taxon>
        <taxon>50 kb inversion clade</taxon>
        <taxon>genistoids sensu lato</taxon>
        <taxon>core genistoids</taxon>
        <taxon>Genisteae</taxon>
        <taxon>Lupinus</taxon>
    </lineage>
</organism>
<evidence type="ECO:0000256" key="7">
    <source>
        <dbReference type="SAM" id="MobiDB-lite"/>
    </source>
</evidence>
<comment type="caution">
    <text evidence="10">The sequence shown here is derived from an EMBL/GenBank/DDBJ whole genome shotgun (WGS) entry which is preliminary data.</text>
</comment>
<dbReference type="InterPro" id="IPR001005">
    <property type="entry name" value="SANT/Myb"/>
</dbReference>
<dbReference type="PANTHER" id="PTHR45614:SF150">
    <property type="entry name" value="MYB-LIKE DNA-BINDING DOMAIN CONTAINING PROTEIN, EXPRESSED"/>
    <property type="match status" value="1"/>
</dbReference>
<dbReference type="Pfam" id="PF13921">
    <property type="entry name" value="Myb_DNA-bind_6"/>
    <property type="match status" value="1"/>
</dbReference>
<feature type="domain" description="Myb-like" evidence="8">
    <location>
        <begin position="15"/>
        <end position="66"/>
    </location>
</feature>
<dbReference type="GO" id="GO:0000981">
    <property type="term" value="F:DNA-binding transcription factor activity, RNA polymerase II-specific"/>
    <property type="evidence" value="ECO:0007669"/>
    <property type="project" value="TreeGrafter"/>
</dbReference>
<dbReference type="PROSITE" id="PS51294">
    <property type="entry name" value="HTH_MYB"/>
    <property type="match status" value="2"/>
</dbReference>
<dbReference type="InterPro" id="IPR050560">
    <property type="entry name" value="MYB_TF"/>
</dbReference>
<keyword evidence="11" id="KW-1185">Reference proteome</keyword>
<dbReference type="GO" id="GO:0005634">
    <property type="term" value="C:nucleus"/>
    <property type="evidence" value="ECO:0007669"/>
    <property type="project" value="UniProtKB-SubCell"/>
</dbReference>
<keyword evidence="6" id="KW-0539">Nucleus</keyword>
<gene>
    <name evidence="10" type="ORF">LLUT_LOCUS20772</name>
</gene>
<dbReference type="PANTHER" id="PTHR45614">
    <property type="entry name" value="MYB PROTEIN-RELATED"/>
    <property type="match status" value="1"/>
</dbReference>
<proteinExistence type="predicted"/>
<evidence type="ECO:0000313" key="10">
    <source>
        <dbReference type="EMBL" id="CAL0319712.1"/>
    </source>
</evidence>
<dbReference type="Gene3D" id="1.10.10.60">
    <property type="entry name" value="Homeodomain-like"/>
    <property type="match status" value="2"/>
</dbReference>
<evidence type="ECO:0000259" key="9">
    <source>
        <dbReference type="PROSITE" id="PS51294"/>
    </source>
</evidence>
<evidence type="ECO:0000256" key="3">
    <source>
        <dbReference type="ARBA" id="ARBA00023015"/>
    </source>
</evidence>
<dbReference type="InterPro" id="IPR009057">
    <property type="entry name" value="Homeodomain-like_sf"/>
</dbReference>
<keyword evidence="4" id="KW-0238">DNA-binding</keyword>
<evidence type="ECO:0000313" key="11">
    <source>
        <dbReference type="Proteomes" id="UP001497480"/>
    </source>
</evidence>
<name>A0AAV1XF04_LUPLU</name>
<dbReference type="InterPro" id="IPR017930">
    <property type="entry name" value="Myb_dom"/>
</dbReference>
<dbReference type="Proteomes" id="UP001497480">
    <property type="component" value="Unassembled WGS sequence"/>
</dbReference>
<comment type="subcellular location">
    <subcellularLocation>
        <location evidence="1">Nucleus</location>
    </subcellularLocation>
</comment>
<protein>
    <submittedName>
        <fullName evidence="10">Uncharacterized protein</fullName>
    </submittedName>
</protein>
<sequence length="280" mass="31421">MEILGCNTNSGSESKKSCSRGHWKPEEDEKLKQLVMQYGPQNWNFISENIVGRSGKSCRLRWYNQLSPNIIKKPFSDEEEEMLLTLHKLKGNKWATITKFFRGRTDNALKNHFHVLLARRKRAGSALFGDKVSHNSRTNNFNIGMFDMPLISPSSTITSSLDSSVVSSIAGEKYPLDSSSILSSYQSFTAPGIPRVGEVVPLPIKFSNSSYNSHRIYNLIKSPNTPKQPRDNSIAMCKLSMNIHEQEQHEGINIKQKGVTFIDFLGVGSSSGHDENISRP</sequence>
<dbReference type="GO" id="GO:0000978">
    <property type="term" value="F:RNA polymerase II cis-regulatory region sequence-specific DNA binding"/>
    <property type="evidence" value="ECO:0007669"/>
    <property type="project" value="TreeGrafter"/>
</dbReference>
<dbReference type="FunFam" id="1.10.10.60:FF:000060">
    <property type="entry name" value="MYB transcription factor"/>
    <property type="match status" value="1"/>
</dbReference>
<feature type="region of interest" description="Disordered" evidence="7">
    <location>
        <begin position="1"/>
        <end position="23"/>
    </location>
</feature>
<evidence type="ECO:0000256" key="4">
    <source>
        <dbReference type="ARBA" id="ARBA00023125"/>
    </source>
</evidence>
<feature type="domain" description="HTH myb-type" evidence="9">
    <location>
        <begin position="72"/>
        <end position="121"/>
    </location>
</feature>
<evidence type="ECO:0000259" key="8">
    <source>
        <dbReference type="PROSITE" id="PS50090"/>
    </source>
</evidence>
<dbReference type="SUPFAM" id="SSF46689">
    <property type="entry name" value="Homeodomain-like"/>
    <property type="match status" value="1"/>
</dbReference>
<evidence type="ECO:0000256" key="2">
    <source>
        <dbReference type="ARBA" id="ARBA00022737"/>
    </source>
</evidence>
<feature type="compositionally biased region" description="Polar residues" evidence="7">
    <location>
        <begin position="1"/>
        <end position="12"/>
    </location>
</feature>
<dbReference type="AlphaFoldDB" id="A0AAV1XF04"/>